<protein>
    <submittedName>
        <fullName evidence="5">Glycoside hydrolase family 3 C-terminal domain-containing protein</fullName>
    </submittedName>
</protein>
<dbReference type="CDD" id="cd23343">
    <property type="entry name" value="beta-trefoil_FSCN_BglX-like"/>
    <property type="match status" value="1"/>
</dbReference>
<dbReference type="Gene3D" id="3.40.50.1700">
    <property type="entry name" value="Glycoside hydrolase family 3 C-terminal domain"/>
    <property type="match status" value="1"/>
</dbReference>
<dbReference type="Proteomes" id="UP001596233">
    <property type="component" value="Unassembled WGS sequence"/>
</dbReference>
<dbReference type="Gene3D" id="2.60.120.380">
    <property type="match status" value="1"/>
</dbReference>
<dbReference type="CDD" id="cd04084">
    <property type="entry name" value="CBM6_xylanase-like"/>
    <property type="match status" value="1"/>
</dbReference>
<evidence type="ECO:0000256" key="1">
    <source>
        <dbReference type="ARBA" id="ARBA00005336"/>
    </source>
</evidence>
<comment type="caution">
    <text evidence="5">The sequence shown here is derived from an EMBL/GenBank/DDBJ whole genome shotgun (WGS) entry which is preliminary data.</text>
</comment>
<dbReference type="Gene3D" id="2.60.40.10">
    <property type="entry name" value="Immunoglobulins"/>
    <property type="match status" value="1"/>
</dbReference>
<comment type="similarity">
    <text evidence="1">Belongs to the glycosyl hydrolase 3 family.</text>
</comment>
<dbReference type="InterPro" id="IPR026891">
    <property type="entry name" value="Fn3-like"/>
</dbReference>
<gene>
    <name evidence="5" type="ORF">ACFP56_02405</name>
</gene>
<keyword evidence="2" id="KW-0732">Signal</keyword>
<accession>A0ABW1V0H5</accession>
<proteinExistence type="inferred from homology"/>
<keyword evidence="6" id="KW-1185">Reference proteome</keyword>
<dbReference type="InterPro" id="IPR044993">
    <property type="entry name" value="BXL"/>
</dbReference>
<dbReference type="InterPro" id="IPR002772">
    <property type="entry name" value="Glyco_hydro_3_C"/>
</dbReference>
<dbReference type="InterPro" id="IPR013783">
    <property type="entry name" value="Ig-like_fold"/>
</dbReference>
<dbReference type="PANTHER" id="PTHR42721:SF3">
    <property type="entry name" value="BETA-D-XYLOSIDASE 5-RELATED"/>
    <property type="match status" value="1"/>
</dbReference>
<dbReference type="GO" id="GO:0016787">
    <property type="term" value="F:hydrolase activity"/>
    <property type="evidence" value="ECO:0007669"/>
    <property type="project" value="UniProtKB-KW"/>
</dbReference>
<organism evidence="5 6">
    <name type="scientific">Paenibacillus septentrionalis</name>
    <dbReference type="NCBI Taxonomy" id="429342"/>
    <lineage>
        <taxon>Bacteria</taxon>
        <taxon>Bacillati</taxon>
        <taxon>Bacillota</taxon>
        <taxon>Bacilli</taxon>
        <taxon>Bacillales</taxon>
        <taxon>Paenibacillaceae</taxon>
        <taxon>Paenibacillus</taxon>
    </lineage>
</organism>
<dbReference type="InterPro" id="IPR001764">
    <property type="entry name" value="Glyco_hydro_3_N"/>
</dbReference>
<dbReference type="PANTHER" id="PTHR42721">
    <property type="entry name" value="SUGAR HYDROLASE-RELATED"/>
    <property type="match status" value="1"/>
</dbReference>
<dbReference type="InterPro" id="IPR017853">
    <property type="entry name" value="GH"/>
</dbReference>
<dbReference type="EMBL" id="JBHSTE010000001">
    <property type="protein sequence ID" value="MFC6331458.1"/>
    <property type="molecule type" value="Genomic_DNA"/>
</dbReference>
<feature type="domain" description="Fibronectin type III-like" evidence="4">
    <location>
        <begin position="729"/>
        <end position="799"/>
    </location>
</feature>
<dbReference type="SMART" id="SM01217">
    <property type="entry name" value="Fn3_like"/>
    <property type="match status" value="1"/>
</dbReference>
<evidence type="ECO:0000256" key="3">
    <source>
        <dbReference type="ARBA" id="ARBA00022801"/>
    </source>
</evidence>
<dbReference type="RefSeq" id="WP_379230727.1">
    <property type="nucleotide sequence ID" value="NZ_JBHSTE010000001.1"/>
</dbReference>
<dbReference type="SUPFAM" id="SSF52279">
    <property type="entry name" value="Beta-D-glucan exohydrolase, C-terminal domain"/>
    <property type="match status" value="1"/>
</dbReference>
<dbReference type="Gene3D" id="3.20.20.300">
    <property type="entry name" value="Glycoside hydrolase, family 3, N-terminal domain"/>
    <property type="match status" value="1"/>
</dbReference>
<reference evidence="6" key="1">
    <citation type="journal article" date="2019" name="Int. J. Syst. Evol. Microbiol.">
        <title>The Global Catalogue of Microorganisms (GCM) 10K type strain sequencing project: providing services to taxonomists for standard genome sequencing and annotation.</title>
        <authorList>
            <consortium name="The Broad Institute Genomics Platform"/>
            <consortium name="The Broad Institute Genome Sequencing Center for Infectious Disease"/>
            <person name="Wu L."/>
            <person name="Ma J."/>
        </authorList>
    </citation>
    <scope>NUCLEOTIDE SEQUENCE [LARGE SCALE GENOMIC DNA]</scope>
    <source>
        <strain evidence="6">PCU 280</strain>
    </source>
</reference>
<dbReference type="Pfam" id="PF14310">
    <property type="entry name" value="Fn3-like"/>
    <property type="match status" value="1"/>
</dbReference>
<evidence type="ECO:0000259" key="4">
    <source>
        <dbReference type="SMART" id="SM01217"/>
    </source>
</evidence>
<dbReference type="SUPFAM" id="SSF51445">
    <property type="entry name" value="(Trans)glycosidases"/>
    <property type="match status" value="1"/>
</dbReference>
<name>A0ABW1V0H5_9BACL</name>
<sequence length="935" mass="103784">MTATNHYPFQDHTRPLNERVKDLISRFTLDEKIESMVQYQPAIERLGVSAYKHGTEAAHGMAWLGEATSFPQPIGLGCTWNEELMKQIGAAIGDEARVFYQRNPEVNGLTLWAPTVDMERDPRWGRTEEAYGEDPVLTGELTAGLVKGMQGDHPTYYRSIATLKHFIGNNNEVNRGSCSASIDPRNMKEYYQAAFKPAFVKGGAKSMMTSYNAVNGTPTILLDDVKKVVKEEWNMDGFIVSDAGDLLGIVNDHHYYEEYKHAVAHSIKAGIDSITDDKEKSCAAIREALAEGLLTEADLDQALFNTFRVRFMLGEFDPAELNPYANTPESKLMAPEHAALSLRAAKESIVLLKNDHQQLPLDAQNLQSVAVVGPLADIVYRDWYAGTLPYKVSILDGIKKKLSHGRVTHATGNDHVVFEAESDTHIVVDEAAEHKLKLADRTQPAAVFEMTDWGWGSYTFMNTATGKLLSTADDKHLAASADEAYGWFVKEVIRLKQQKDSLYAIESWNHQAIKLPKTQEEYATVAEQAEGSKSDTVVLKQVKDGIAEAKQLAAAAQRAIVVVGNNPLINGKEEIDRPSLEMAPEQRKLIEEVLAVNPNTVVVLVGGYPFVLGDLAERIPAIVYVSHAGQELGHAMADVLFGDYSPAGRLNMTWYQSEQQLTDLMDYDIMSSKRTYMYLEDKPLYPFGHGLSYATFSYQNFKMSEQFNDSDMLLGSVDITNTSDRTADEVVQLYVTVSNSRVKRPRKKLVAFARVTLAAGETKTVALHIPKDYLMMWDVTRDRFVLEAASYTFAVGSTSELIHDRIELSLEGEVIPPRQLTTWTRAENYDAYQEVYLDESKEGTTCVIAKQQGLIVFQNIEPSPAANRVKARAAGGSEGGKLSFYANNQHIATIELAASGDQEWIDVEAPLQAALGSEFTIQLQGTVRLSGFQLL</sequence>
<evidence type="ECO:0000313" key="6">
    <source>
        <dbReference type="Proteomes" id="UP001596233"/>
    </source>
</evidence>
<dbReference type="PRINTS" id="PR00133">
    <property type="entry name" value="GLHYDRLASE3"/>
</dbReference>
<evidence type="ECO:0000256" key="2">
    <source>
        <dbReference type="ARBA" id="ARBA00022729"/>
    </source>
</evidence>
<evidence type="ECO:0000313" key="5">
    <source>
        <dbReference type="EMBL" id="MFC6331458.1"/>
    </source>
</evidence>
<dbReference type="Pfam" id="PF01915">
    <property type="entry name" value="Glyco_hydro_3_C"/>
    <property type="match status" value="1"/>
</dbReference>
<dbReference type="InterPro" id="IPR036962">
    <property type="entry name" value="Glyco_hydro_3_N_sf"/>
</dbReference>
<dbReference type="Gene3D" id="2.60.120.260">
    <property type="entry name" value="Galactose-binding domain-like"/>
    <property type="match status" value="1"/>
</dbReference>
<dbReference type="InterPro" id="IPR036881">
    <property type="entry name" value="Glyco_hydro_3_C_sf"/>
</dbReference>
<dbReference type="InterPro" id="IPR008979">
    <property type="entry name" value="Galactose-bd-like_sf"/>
</dbReference>
<dbReference type="SUPFAM" id="SSF49785">
    <property type="entry name" value="Galactose-binding domain-like"/>
    <property type="match status" value="1"/>
</dbReference>
<dbReference type="Pfam" id="PF00933">
    <property type="entry name" value="Glyco_hydro_3"/>
    <property type="match status" value="1"/>
</dbReference>
<keyword evidence="3 5" id="KW-0378">Hydrolase</keyword>